<evidence type="ECO:0000256" key="2">
    <source>
        <dbReference type="ARBA" id="ARBA00005896"/>
    </source>
</evidence>
<organism evidence="8 9">
    <name type="scientific">Nocardia rhamnosiphila</name>
    <dbReference type="NCBI Taxonomy" id="426716"/>
    <lineage>
        <taxon>Bacteria</taxon>
        <taxon>Bacillati</taxon>
        <taxon>Actinomycetota</taxon>
        <taxon>Actinomycetes</taxon>
        <taxon>Mycobacteriales</taxon>
        <taxon>Nocardiaceae</taxon>
        <taxon>Nocardia</taxon>
    </lineage>
</organism>
<keyword evidence="3" id="KW-0479">Metal-binding</keyword>
<feature type="domain" description="TauD/TfdA-like" evidence="7">
    <location>
        <begin position="17"/>
        <end position="281"/>
    </location>
</feature>
<dbReference type="PANTHER" id="PTHR43779">
    <property type="entry name" value="DIOXYGENASE RV0097-RELATED"/>
    <property type="match status" value="1"/>
</dbReference>
<name>A0ABV2WNK5_9NOCA</name>
<evidence type="ECO:0000313" key="9">
    <source>
        <dbReference type="Proteomes" id="UP001550628"/>
    </source>
</evidence>
<keyword evidence="5" id="KW-0560">Oxidoreductase</keyword>
<gene>
    <name evidence="8" type="ORF">ABZ510_11400</name>
</gene>
<comment type="cofactor">
    <cofactor evidence="1">
        <name>Fe(2+)</name>
        <dbReference type="ChEBI" id="CHEBI:29033"/>
    </cofactor>
</comment>
<evidence type="ECO:0000256" key="5">
    <source>
        <dbReference type="ARBA" id="ARBA00023002"/>
    </source>
</evidence>
<evidence type="ECO:0000256" key="1">
    <source>
        <dbReference type="ARBA" id="ARBA00001954"/>
    </source>
</evidence>
<evidence type="ECO:0000256" key="3">
    <source>
        <dbReference type="ARBA" id="ARBA00022723"/>
    </source>
</evidence>
<comment type="similarity">
    <text evidence="2">Belongs to the TfdA dioxygenase family.</text>
</comment>
<reference evidence="8 9" key="1">
    <citation type="submission" date="2024-06" db="EMBL/GenBank/DDBJ databases">
        <title>The Natural Products Discovery Center: Release of the First 8490 Sequenced Strains for Exploring Actinobacteria Biosynthetic Diversity.</title>
        <authorList>
            <person name="Kalkreuter E."/>
            <person name="Kautsar S.A."/>
            <person name="Yang D."/>
            <person name="Bader C.D."/>
            <person name="Teijaro C.N."/>
            <person name="Fluegel L."/>
            <person name="Davis C.M."/>
            <person name="Simpson J.R."/>
            <person name="Lauterbach L."/>
            <person name="Steele A.D."/>
            <person name="Gui C."/>
            <person name="Meng S."/>
            <person name="Li G."/>
            <person name="Viehrig K."/>
            <person name="Ye F."/>
            <person name="Su P."/>
            <person name="Kiefer A.F."/>
            <person name="Nichols A."/>
            <person name="Cepeda A.J."/>
            <person name="Yan W."/>
            <person name="Fan B."/>
            <person name="Jiang Y."/>
            <person name="Adhikari A."/>
            <person name="Zheng C.-J."/>
            <person name="Schuster L."/>
            <person name="Cowan T.M."/>
            <person name="Smanski M.J."/>
            <person name="Chevrette M.G."/>
            <person name="De Carvalho L.P.S."/>
            <person name="Shen B."/>
        </authorList>
    </citation>
    <scope>NUCLEOTIDE SEQUENCE [LARGE SCALE GENOMIC DNA]</scope>
    <source>
        <strain evidence="8 9">NPDC019708</strain>
    </source>
</reference>
<dbReference type="InterPro" id="IPR042098">
    <property type="entry name" value="TauD-like_sf"/>
</dbReference>
<proteinExistence type="inferred from homology"/>
<keyword evidence="9" id="KW-1185">Reference proteome</keyword>
<dbReference type="RefSeq" id="WP_356955581.1">
    <property type="nucleotide sequence ID" value="NZ_JBEYBD010000004.1"/>
</dbReference>
<dbReference type="Proteomes" id="UP001550628">
    <property type="component" value="Unassembled WGS sequence"/>
</dbReference>
<sequence>MRIDSRTGGGCGIEVRDFSAAAATPDEVALLRRHLYHGKIVVLAQQALGVAEFVALGAAFGTPVAYYEPMYHHPDSEYVFVSSNVDRDTGRVGVPRTGAFWHSDYQFMPEPFAVTCFYPQRLPTAGRGTYFIDMARAYRRLSPRLRTAIENTYCRHSARRYVKIRPEDVFRPLGEVIAEVEHRTPPQRHPTVLRHPVTGERVLYISEAFTYAIEDASGKALPGTLLSELLAESGQLDDSCSHANIFLQSYEPGDLVLWDNRTLVHRALHNPGNDRTESYRVTVLDEFPLTSEAVV</sequence>
<keyword evidence="4 8" id="KW-0223">Dioxygenase</keyword>
<evidence type="ECO:0000256" key="4">
    <source>
        <dbReference type="ARBA" id="ARBA00022964"/>
    </source>
</evidence>
<dbReference type="PANTHER" id="PTHR43779:SF3">
    <property type="entry name" value="(3R)-3-[(CARBOXYMETHYL)AMINO]FATTY ACID OXYGENASE_DECARBOXYLASE"/>
    <property type="match status" value="1"/>
</dbReference>
<accession>A0ABV2WNK5</accession>
<dbReference type="InterPro" id="IPR003819">
    <property type="entry name" value="TauD/TfdA-like"/>
</dbReference>
<evidence type="ECO:0000256" key="6">
    <source>
        <dbReference type="ARBA" id="ARBA00023004"/>
    </source>
</evidence>
<comment type="caution">
    <text evidence="8">The sequence shown here is derived from an EMBL/GenBank/DDBJ whole genome shotgun (WGS) entry which is preliminary data.</text>
</comment>
<evidence type="ECO:0000259" key="7">
    <source>
        <dbReference type="Pfam" id="PF02668"/>
    </source>
</evidence>
<evidence type="ECO:0000313" key="8">
    <source>
        <dbReference type="EMBL" id="MEU1952459.1"/>
    </source>
</evidence>
<dbReference type="EMBL" id="JBEYBF010000006">
    <property type="protein sequence ID" value="MEU1952459.1"/>
    <property type="molecule type" value="Genomic_DNA"/>
</dbReference>
<dbReference type="Gene3D" id="3.60.130.10">
    <property type="entry name" value="Clavaminate synthase-like"/>
    <property type="match status" value="1"/>
</dbReference>
<protein>
    <submittedName>
        <fullName evidence="8">TauD/TfdA family dioxygenase</fullName>
    </submittedName>
</protein>
<dbReference type="InterPro" id="IPR051178">
    <property type="entry name" value="TfdA_dioxygenase"/>
</dbReference>
<dbReference type="SUPFAM" id="SSF51197">
    <property type="entry name" value="Clavaminate synthase-like"/>
    <property type="match status" value="1"/>
</dbReference>
<dbReference type="GO" id="GO:0051213">
    <property type="term" value="F:dioxygenase activity"/>
    <property type="evidence" value="ECO:0007669"/>
    <property type="project" value="UniProtKB-KW"/>
</dbReference>
<dbReference type="Pfam" id="PF02668">
    <property type="entry name" value="TauD"/>
    <property type="match status" value="1"/>
</dbReference>
<keyword evidence="6" id="KW-0408">Iron</keyword>